<feature type="compositionally biased region" description="Basic and acidic residues" evidence="5">
    <location>
        <begin position="520"/>
        <end position="530"/>
    </location>
</feature>
<feature type="transmembrane region" description="Helical" evidence="6">
    <location>
        <begin position="417"/>
        <end position="445"/>
    </location>
</feature>
<dbReference type="InterPro" id="IPR036259">
    <property type="entry name" value="MFS_trans_sf"/>
</dbReference>
<feature type="transmembrane region" description="Helical" evidence="6">
    <location>
        <begin position="274"/>
        <end position="297"/>
    </location>
</feature>
<dbReference type="InterPro" id="IPR020846">
    <property type="entry name" value="MFS_dom"/>
</dbReference>
<accession>A0A0G4I715</accession>
<dbReference type="PANTHER" id="PTHR11662:SF282">
    <property type="entry name" value="ANION TRANSPORTER 5-RELATED"/>
    <property type="match status" value="1"/>
</dbReference>
<dbReference type="VEuPathDB" id="CryptoDB:Cvel_1932"/>
<dbReference type="SUPFAM" id="SSF103473">
    <property type="entry name" value="MFS general substrate transporter"/>
    <property type="match status" value="1"/>
</dbReference>
<gene>
    <name evidence="8" type="ORF">Cvel_1932</name>
</gene>
<evidence type="ECO:0000313" key="8">
    <source>
        <dbReference type="EMBL" id="CEM52848.1"/>
    </source>
</evidence>
<feature type="transmembrane region" description="Helical" evidence="6">
    <location>
        <begin position="101"/>
        <end position="118"/>
    </location>
</feature>
<feature type="transmembrane region" description="Helical" evidence="6">
    <location>
        <begin position="194"/>
        <end position="212"/>
    </location>
</feature>
<sequence>MSGGRASSPALRVPPSGSPIQNANAQRGVASDTDMYENADADSPLMGVPAPTPRTGQRIRARAVAATFFIFWATFLTYLERQGFSVSVTEMARVSGVDENVKASILGAFFWGYTLMQIPGGALANRLGNSRALTFTFLALAVVNLLQPGELTGAVSVSTLIGCRVLIGVAQGALFPAIHAVLADLIPSESRSTLVSVASSGMFAGSAVALSVSPLVVQHAGSRVLFLAIAAMAGLWVCMWHVWSERVRGGPGGTEGMSSAPGSIPWKGLMFKKAGAACTVGNCAFSYVSIFMMNYLPSFCEKKLGTSLAGMGPIAPLAPFLAMFFCTIGGGWLASSLIQRWNPNARGVETSTVGAVKKARQAVNGAGFLLAAVGSVAMALSSDLATGLVSMCLTLGALGLSRGGWAVSHIDVAGRDGLAGVLMAVANTVAAAAGVVATSFTGAVLSASTSGEGGGAAAAGVGGGWSLVLGVNAVVCVIGAVLYHWWVEGGAVDFFRLGVTGSSASLSNSLSGSVGAVERGAGERRDREDLPLSPPVDWGGDHRE</sequence>
<dbReference type="AlphaFoldDB" id="A0A0G4I715"/>
<proteinExistence type="predicted"/>
<comment type="subcellular location">
    <subcellularLocation>
        <location evidence="1">Membrane</location>
        <topology evidence="1">Multi-pass membrane protein</topology>
    </subcellularLocation>
</comment>
<dbReference type="InterPro" id="IPR050382">
    <property type="entry name" value="MFS_Na/Anion_cotransporter"/>
</dbReference>
<evidence type="ECO:0000259" key="7">
    <source>
        <dbReference type="PROSITE" id="PS50850"/>
    </source>
</evidence>
<feature type="transmembrane region" description="Helical" evidence="6">
    <location>
        <begin position="159"/>
        <end position="182"/>
    </location>
</feature>
<evidence type="ECO:0000256" key="6">
    <source>
        <dbReference type="SAM" id="Phobius"/>
    </source>
</evidence>
<evidence type="ECO:0000256" key="3">
    <source>
        <dbReference type="ARBA" id="ARBA00022989"/>
    </source>
</evidence>
<feature type="transmembrane region" description="Helical" evidence="6">
    <location>
        <begin position="224"/>
        <end position="243"/>
    </location>
</feature>
<feature type="region of interest" description="Disordered" evidence="5">
    <location>
        <begin position="1"/>
        <end position="29"/>
    </location>
</feature>
<evidence type="ECO:0000256" key="4">
    <source>
        <dbReference type="ARBA" id="ARBA00023136"/>
    </source>
</evidence>
<name>A0A0G4I715_9ALVE</name>
<evidence type="ECO:0000256" key="1">
    <source>
        <dbReference type="ARBA" id="ARBA00004141"/>
    </source>
</evidence>
<evidence type="ECO:0000256" key="5">
    <source>
        <dbReference type="SAM" id="MobiDB-lite"/>
    </source>
</evidence>
<feature type="compositionally biased region" description="Low complexity" evidence="5">
    <location>
        <begin position="503"/>
        <end position="519"/>
    </location>
</feature>
<dbReference type="GO" id="GO:0022857">
    <property type="term" value="F:transmembrane transporter activity"/>
    <property type="evidence" value="ECO:0007669"/>
    <property type="project" value="InterPro"/>
</dbReference>
<keyword evidence="4 6" id="KW-0472">Membrane</keyword>
<dbReference type="PANTHER" id="PTHR11662">
    <property type="entry name" value="SOLUTE CARRIER FAMILY 17"/>
    <property type="match status" value="1"/>
</dbReference>
<feature type="transmembrane region" description="Helical" evidence="6">
    <location>
        <begin position="465"/>
        <end position="486"/>
    </location>
</feature>
<dbReference type="Pfam" id="PF07690">
    <property type="entry name" value="MFS_1"/>
    <property type="match status" value="1"/>
</dbReference>
<protein>
    <recommendedName>
        <fullName evidence="7">Major facilitator superfamily (MFS) profile domain-containing protein</fullName>
    </recommendedName>
</protein>
<feature type="transmembrane region" description="Helical" evidence="6">
    <location>
        <begin position="317"/>
        <end position="341"/>
    </location>
</feature>
<evidence type="ECO:0000256" key="2">
    <source>
        <dbReference type="ARBA" id="ARBA00022692"/>
    </source>
</evidence>
<feature type="transmembrane region" description="Helical" evidence="6">
    <location>
        <begin position="387"/>
        <end position="405"/>
    </location>
</feature>
<feature type="region of interest" description="Disordered" evidence="5">
    <location>
        <begin position="503"/>
        <end position="544"/>
    </location>
</feature>
<feature type="transmembrane region" description="Helical" evidence="6">
    <location>
        <begin position="130"/>
        <end position="147"/>
    </location>
</feature>
<dbReference type="GO" id="GO:0016020">
    <property type="term" value="C:membrane"/>
    <property type="evidence" value="ECO:0007669"/>
    <property type="project" value="UniProtKB-SubCell"/>
</dbReference>
<feature type="domain" description="Major facilitator superfamily (MFS) profile" evidence="7">
    <location>
        <begin position="66"/>
        <end position="491"/>
    </location>
</feature>
<dbReference type="PhylomeDB" id="A0A0G4I715"/>
<organism evidence="8">
    <name type="scientific">Chromera velia CCMP2878</name>
    <dbReference type="NCBI Taxonomy" id="1169474"/>
    <lineage>
        <taxon>Eukaryota</taxon>
        <taxon>Sar</taxon>
        <taxon>Alveolata</taxon>
        <taxon>Colpodellida</taxon>
        <taxon>Chromeraceae</taxon>
        <taxon>Chromera</taxon>
    </lineage>
</organism>
<keyword evidence="3 6" id="KW-1133">Transmembrane helix</keyword>
<feature type="transmembrane region" description="Helical" evidence="6">
    <location>
        <begin position="362"/>
        <end position="381"/>
    </location>
</feature>
<dbReference type="PROSITE" id="PS50850">
    <property type="entry name" value="MFS"/>
    <property type="match status" value="1"/>
</dbReference>
<keyword evidence="2 6" id="KW-0812">Transmembrane</keyword>
<dbReference type="Gene3D" id="1.20.1250.20">
    <property type="entry name" value="MFS general substrate transporter like domains"/>
    <property type="match status" value="2"/>
</dbReference>
<feature type="transmembrane region" description="Helical" evidence="6">
    <location>
        <begin position="63"/>
        <end position="81"/>
    </location>
</feature>
<reference evidence="8" key="1">
    <citation type="submission" date="2014-11" db="EMBL/GenBank/DDBJ databases">
        <authorList>
            <person name="Otto D Thomas"/>
            <person name="Naeem Raeece"/>
        </authorList>
    </citation>
    <scope>NUCLEOTIDE SEQUENCE</scope>
</reference>
<dbReference type="EMBL" id="CDMZ01005392">
    <property type="protein sequence ID" value="CEM52848.1"/>
    <property type="molecule type" value="Genomic_DNA"/>
</dbReference>
<dbReference type="InterPro" id="IPR011701">
    <property type="entry name" value="MFS"/>
</dbReference>